<evidence type="ECO:0000313" key="1">
    <source>
        <dbReference type="EMBL" id="KAG8177347.1"/>
    </source>
</evidence>
<dbReference type="EMBL" id="JAFNEN010000786">
    <property type="protein sequence ID" value="KAG8177347.1"/>
    <property type="molecule type" value="Genomic_DNA"/>
</dbReference>
<evidence type="ECO:0000313" key="2">
    <source>
        <dbReference type="Proteomes" id="UP000827092"/>
    </source>
</evidence>
<dbReference type="AlphaFoldDB" id="A0AAV6U0N1"/>
<proteinExistence type="predicted"/>
<comment type="caution">
    <text evidence="1">The sequence shown here is derived from an EMBL/GenBank/DDBJ whole genome shotgun (WGS) entry which is preliminary data.</text>
</comment>
<reference evidence="1 2" key="1">
    <citation type="journal article" date="2022" name="Nat. Ecol. Evol.">
        <title>A masculinizing supergene underlies an exaggerated male reproductive morph in a spider.</title>
        <authorList>
            <person name="Hendrickx F."/>
            <person name="De Corte Z."/>
            <person name="Sonet G."/>
            <person name="Van Belleghem S.M."/>
            <person name="Kostlbacher S."/>
            <person name="Vangestel C."/>
        </authorList>
    </citation>
    <scope>NUCLEOTIDE SEQUENCE [LARGE SCALE GENOMIC DNA]</scope>
    <source>
        <strain evidence="1">W744_W776</strain>
    </source>
</reference>
<accession>A0AAV6U0N1</accession>
<organism evidence="1 2">
    <name type="scientific">Oedothorax gibbosus</name>
    <dbReference type="NCBI Taxonomy" id="931172"/>
    <lineage>
        <taxon>Eukaryota</taxon>
        <taxon>Metazoa</taxon>
        <taxon>Ecdysozoa</taxon>
        <taxon>Arthropoda</taxon>
        <taxon>Chelicerata</taxon>
        <taxon>Arachnida</taxon>
        <taxon>Araneae</taxon>
        <taxon>Araneomorphae</taxon>
        <taxon>Entelegynae</taxon>
        <taxon>Araneoidea</taxon>
        <taxon>Linyphiidae</taxon>
        <taxon>Erigoninae</taxon>
        <taxon>Oedothorax</taxon>
    </lineage>
</organism>
<sequence>MSSIHGIRSYLNAYKRTLAASPIYVEKALSSEQSSDASMDNGFYERSSGNKTAKPMTLSKYDFDAKSSLDKYSTKERGSDISRSKRNQAQVGEMKYSPKLNQYVSLMSSTRPRVPPVCLSIFKDGRLEEDIETLSCASSLCSSCKAENLANSVCGTQKASSSFDTMDSYKSKAEAVGQRILANFEMILSSAQPKEPNLPGCDDKASLGSNTGDDLDNCSSDGSLCSQCQASNPDDGVSKENGIDEVSDIELMNNYKAKTEAVGRRIIENFELIMNSIGKSGLNSPRYDSKTADPALDNSSSETSSCSHCQAFNPKSDVSFENCVYGIQKALPSFESPDKVEYPRVNANFQRVISWLQDLNPAEYDDVAVWDMDTHYALDNSSSETSLCSCCQAQGPNHNLNGSREYGVRMASPIFKQISNEHVDAEIVAQRFSPNFQRIQNFTKGRGQKTPDNFVRSRKREEALFNFSSDNSSSQVNRRMLNLRSRPDYGTMLYGQ</sequence>
<gene>
    <name evidence="1" type="ORF">JTE90_020987</name>
</gene>
<dbReference type="Proteomes" id="UP000827092">
    <property type="component" value="Unassembled WGS sequence"/>
</dbReference>
<keyword evidence="2" id="KW-1185">Reference proteome</keyword>
<name>A0AAV6U0N1_9ARAC</name>
<protein>
    <submittedName>
        <fullName evidence="1">Uncharacterized protein</fullName>
    </submittedName>
</protein>